<dbReference type="SUPFAM" id="SSF55729">
    <property type="entry name" value="Acyl-CoA N-acyltransferases (Nat)"/>
    <property type="match status" value="1"/>
</dbReference>
<dbReference type="GO" id="GO:0016746">
    <property type="term" value="F:acyltransferase activity"/>
    <property type="evidence" value="ECO:0007669"/>
    <property type="project" value="UniProtKB-KW"/>
</dbReference>
<dbReference type="PANTHER" id="PTHR43877">
    <property type="entry name" value="AMINOALKYLPHOSPHONATE N-ACETYLTRANSFERASE-RELATED-RELATED"/>
    <property type="match status" value="1"/>
</dbReference>
<dbReference type="Pfam" id="PF00583">
    <property type="entry name" value="Acetyltransf_1"/>
    <property type="match status" value="1"/>
</dbReference>
<dbReference type="InterPro" id="IPR050832">
    <property type="entry name" value="Bact_Acetyltransf"/>
</dbReference>
<dbReference type="Proteomes" id="UP001596254">
    <property type="component" value="Unassembled WGS sequence"/>
</dbReference>
<dbReference type="PROSITE" id="PS51186">
    <property type="entry name" value="GNAT"/>
    <property type="match status" value="1"/>
</dbReference>
<evidence type="ECO:0000256" key="2">
    <source>
        <dbReference type="ARBA" id="ARBA00023315"/>
    </source>
</evidence>
<dbReference type="RefSeq" id="WP_125691792.1">
    <property type="nucleotide sequence ID" value="NZ_JBHSSK010000021.1"/>
</dbReference>
<evidence type="ECO:0000313" key="5">
    <source>
        <dbReference type="Proteomes" id="UP001596254"/>
    </source>
</evidence>
<feature type="domain" description="N-acetyltransferase" evidence="3">
    <location>
        <begin position="4"/>
        <end position="171"/>
    </location>
</feature>
<reference evidence="5" key="1">
    <citation type="journal article" date="2019" name="Int. J. Syst. Evol. Microbiol.">
        <title>The Global Catalogue of Microorganisms (GCM) 10K type strain sequencing project: providing services to taxonomists for standard genome sequencing and annotation.</title>
        <authorList>
            <consortium name="The Broad Institute Genomics Platform"/>
            <consortium name="The Broad Institute Genome Sequencing Center for Infectious Disease"/>
            <person name="Wu L."/>
            <person name="Ma J."/>
        </authorList>
    </citation>
    <scope>NUCLEOTIDE SEQUENCE [LARGE SCALE GENOMIC DNA]</scope>
    <source>
        <strain evidence="5">CCM 8905</strain>
    </source>
</reference>
<dbReference type="Gene3D" id="3.40.630.30">
    <property type="match status" value="1"/>
</dbReference>
<dbReference type="InterPro" id="IPR000182">
    <property type="entry name" value="GNAT_dom"/>
</dbReference>
<dbReference type="EC" id="2.3.-.-" evidence="4"/>
<dbReference type="PANTHER" id="PTHR43877:SF2">
    <property type="entry name" value="AMINOALKYLPHOSPHONATE N-ACETYLTRANSFERASE-RELATED"/>
    <property type="match status" value="1"/>
</dbReference>
<evidence type="ECO:0000313" key="4">
    <source>
        <dbReference type="EMBL" id="MFC6207286.1"/>
    </source>
</evidence>
<evidence type="ECO:0000256" key="1">
    <source>
        <dbReference type="ARBA" id="ARBA00022679"/>
    </source>
</evidence>
<comment type="caution">
    <text evidence="4">The sequence shown here is derived from an EMBL/GenBank/DDBJ whole genome shotgun (WGS) entry which is preliminary data.</text>
</comment>
<evidence type="ECO:0000259" key="3">
    <source>
        <dbReference type="PROSITE" id="PS51186"/>
    </source>
</evidence>
<dbReference type="EMBL" id="JBHSSK010000021">
    <property type="protein sequence ID" value="MFC6207286.1"/>
    <property type="molecule type" value="Genomic_DNA"/>
</dbReference>
<name>A0ABW1SRX0_9LACO</name>
<proteinExistence type="predicted"/>
<keyword evidence="1 4" id="KW-0808">Transferase</keyword>
<keyword evidence="5" id="KW-1185">Reference proteome</keyword>
<organism evidence="4 5">
    <name type="scientific">Levilactobacillus tongjiangensis</name>
    <dbReference type="NCBI Taxonomy" id="2486023"/>
    <lineage>
        <taxon>Bacteria</taxon>
        <taxon>Bacillati</taxon>
        <taxon>Bacillota</taxon>
        <taxon>Bacilli</taxon>
        <taxon>Lactobacillales</taxon>
        <taxon>Lactobacillaceae</taxon>
        <taxon>Levilactobacillus</taxon>
    </lineage>
</organism>
<sequence>MSLIYIRQAQPADIPAIMPIIAHAKAQLKASGSPQWQDGYPNESAIATDIDQQNSWVLLVDGQIAGTAALIIGDDPNYHQIDGAWANTTDPYATIHRIALGAGFTGKHLSHYFFSNLLSVAYQTGVRNFRVDTHAMNQQMQALATNLGYQYRGLVNANGVRRAYELNLTTTS</sequence>
<protein>
    <submittedName>
        <fullName evidence="4">GNAT family N-acetyltransferase</fullName>
        <ecNumber evidence="4">2.3.-.-</ecNumber>
    </submittedName>
</protein>
<keyword evidence="2 4" id="KW-0012">Acyltransferase</keyword>
<gene>
    <name evidence="4" type="ORF">ACFP1G_07315</name>
</gene>
<dbReference type="InterPro" id="IPR016181">
    <property type="entry name" value="Acyl_CoA_acyltransferase"/>
</dbReference>
<accession>A0ABW1SRX0</accession>